<dbReference type="GO" id="GO:0043171">
    <property type="term" value="P:peptide catabolic process"/>
    <property type="evidence" value="ECO:0007669"/>
    <property type="project" value="TreeGrafter"/>
</dbReference>
<organism evidence="3 4">
    <name type="scientific">Thiobaca trueperi</name>
    <dbReference type="NCBI Taxonomy" id="127458"/>
    <lineage>
        <taxon>Bacteria</taxon>
        <taxon>Pseudomonadati</taxon>
        <taxon>Pseudomonadota</taxon>
        <taxon>Gammaproteobacteria</taxon>
        <taxon>Chromatiales</taxon>
        <taxon>Chromatiaceae</taxon>
        <taxon>Thiobaca</taxon>
    </lineage>
</organism>
<evidence type="ECO:0000313" key="3">
    <source>
        <dbReference type="EMBL" id="TCT21520.1"/>
    </source>
</evidence>
<accession>A0A4R3MXZ6</accession>
<dbReference type="EMBL" id="SMAO01000004">
    <property type="protein sequence ID" value="TCT21520.1"/>
    <property type="molecule type" value="Genomic_DNA"/>
</dbReference>
<dbReference type="GO" id="GO:0005615">
    <property type="term" value="C:extracellular space"/>
    <property type="evidence" value="ECO:0007669"/>
    <property type="project" value="TreeGrafter"/>
</dbReference>
<feature type="chain" id="PRO_5020651101" description="Peptidase M1 membrane alanine aminopeptidase domain-containing protein" evidence="1">
    <location>
        <begin position="29"/>
        <end position="707"/>
    </location>
</feature>
<feature type="signal peptide" evidence="1">
    <location>
        <begin position="1"/>
        <end position="28"/>
    </location>
</feature>
<dbReference type="GO" id="GO:0042277">
    <property type="term" value="F:peptide binding"/>
    <property type="evidence" value="ECO:0007669"/>
    <property type="project" value="TreeGrafter"/>
</dbReference>
<name>A0A4R3MXZ6_9GAMM</name>
<comment type="caution">
    <text evidence="3">The sequence shown here is derived from an EMBL/GenBank/DDBJ whole genome shotgun (WGS) entry which is preliminary data.</text>
</comment>
<proteinExistence type="predicted"/>
<keyword evidence="1" id="KW-0732">Signal</keyword>
<dbReference type="GO" id="GO:0070006">
    <property type="term" value="F:metalloaminopeptidase activity"/>
    <property type="evidence" value="ECO:0007669"/>
    <property type="project" value="TreeGrafter"/>
</dbReference>
<dbReference type="GO" id="GO:0005737">
    <property type="term" value="C:cytoplasm"/>
    <property type="evidence" value="ECO:0007669"/>
    <property type="project" value="TreeGrafter"/>
</dbReference>
<dbReference type="InterPro" id="IPR014782">
    <property type="entry name" value="Peptidase_M1_dom"/>
</dbReference>
<dbReference type="Pfam" id="PF01433">
    <property type="entry name" value="Peptidase_M1"/>
    <property type="match status" value="1"/>
</dbReference>
<gene>
    <name evidence="3" type="ORF">EDC35_104379</name>
</gene>
<protein>
    <recommendedName>
        <fullName evidence="2">Peptidase M1 membrane alanine aminopeptidase domain-containing protein</fullName>
    </recommendedName>
</protein>
<evidence type="ECO:0000313" key="4">
    <source>
        <dbReference type="Proteomes" id="UP000295717"/>
    </source>
</evidence>
<dbReference type="GO" id="GO:0008270">
    <property type="term" value="F:zinc ion binding"/>
    <property type="evidence" value="ECO:0007669"/>
    <property type="project" value="InterPro"/>
</dbReference>
<dbReference type="Gene3D" id="1.10.390.10">
    <property type="entry name" value="Neutral Protease Domain 2"/>
    <property type="match status" value="1"/>
</dbReference>
<dbReference type="SUPFAM" id="SSF55486">
    <property type="entry name" value="Metalloproteases ('zincins'), catalytic domain"/>
    <property type="match status" value="1"/>
</dbReference>
<dbReference type="PANTHER" id="PTHR11533:SF174">
    <property type="entry name" value="PUROMYCIN-SENSITIVE AMINOPEPTIDASE-RELATED"/>
    <property type="match status" value="1"/>
</dbReference>
<keyword evidence="4" id="KW-1185">Reference proteome</keyword>
<dbReference type="AlphaFoldDB" id="A0A4R3MXZ6"/>
<evidence type="ECO:0000256" key="1">
    <source>
        <dbReference type="SAM" id="SignalP"/>
    </source>
</evidence>
<dbReference type="Proteomes" id="UP000295717">
    <property type="component" value="Unassembled WGS sequence"/>
</dbReference>
<dbReference type="InterPro" id="IPR050344">
    <property type="entry name" value="Peptidase_M1_aminopeptidases"/>
</dbReference>
<reference evidence="3 4" key="1">
    <citation type="submission" date="2019-03" db="EMBL/GenBank/DDBJ databases">
        <title>Genomic Encyclopedia of Type Strains, Phase IV (KMG-IV): sequencing the most valuable type-strain genomes for metagenomic binning, comparative biology and taxonomic classification.</title>
        <authorList>
            <person name="Goeker M."/>
        </authorList>
    </citation>
    <scope>NUCLEOTIDE SEQUENCE [LARGE SCALE GENOMIC DNA]</scope>
    <source>
        <strain evidence="3 4">DSM 13587</strain>
    </source>
</reference>
<dbReference type="PANTHER" id="PTHR11533">
    <property type="entry name" value="PROTEASE M1 ZINC METALLOPROTEASE"/>
    <property type="match status" value="1"/>
</dbReference>
<evidence type="ECO:0000259" key="2">
    <source>
        <dbReference type="Pfam" id="PF01433"/>
    </source>
</evidence>
<dbReference type="OrthoDB" id="9762302at2"/>
<dbReference type="GO" id="GO:0016020">
    <property type="term" value="C:membrane"/>
    <property type="evidence" value="ECO:0007669"/>
    <property type="project" value="TreeGrafter"/>
</dbReference>
<feature type="domain" description="Peptidase M1 membrane alanine aminopeptidase" evidence="2">
    <location>
        <begin position="289"/>
        <end position="427"/>
    </location>
</feature>
<dbReference type="InterPro" id="IPR027268">
    <property type="entry name" value="Peptidase_M4/M1_CTD_sf"/>
</dbReference>
<sequence length="707" mass="79573">MPKSFSTIKVILSLMLVPALLLPTPASTATPLIEHQLEVSIDPVAGRLQVQDQMGLPDDENEWTILLHSGLDPQVTAGHAELTALGNREHLTAYRLRRLDPGPVTLSYGGRIRHDLESIDEGMGRVRQWSRGSIGPDGIFLDGSSGWYPRIPDSLQRFRLQVQLPAGWTSVSQGAGPGDTRTGRSIWSETQPQDDIYLIAAPFQLYREPGAGFEAQVYLRRPDPELARRYLEATLQYVALYSELIGPYPFAKFALVENVWETGYGMPSFTLLGPQVIRLPFIVQTSYPHEILHNWWGNGVYVDYESGNWSEGLTNYLADYWLKERAGQGIEHRRDMLKSYADHVREDRDFPLIEFRARHGSASQAIGYGKGAMFFHMLRRNLGDESFRQGLRRFYAENRFQHASYADLRRAFESVSGQDLRPFFQTWTTQAGAPRLALAEVQRVRDGDGWRVTGRIEQAQAAPLFPLRVPIVIDQETGEPQRLIVVSDSRRVPFEIRLPSAPVRLAVDPAFDVFRELSPGETPVALSNLFGSDRGLILLPADAPFPLQTAYRQLAAAWQQGRPDWRIALDREVAIQPDDRPVWLLGWENRHLDDFAAQSSGFRLDVAKRRLDLQEAALDGATVSPVLTRWRNGQPAAWLAASETSAVPALARKLPHYGKYSFLTFTGPEATNRIKGQWPSDDSALVHWFGARRELGAVQDLPPLETR</sequence>